<dbReference type="InterPro" id="IPR001623">
    <property type="entry name" value="DnaJ_domain"/>
</dbReference>
<dbReference type="PANTHER" id="PTHR45376:SF5">
    <property type="entry name" value="CHAPERONE DNAJ-DOMAIN SUPERFAMILY PROTEIN"/>
    <property type="match status" value="1"/>
</dbReference>
<gene>
    <name evidence="2" type="ORF">LUZ61_005329</name>
</gene>
<dbReference type="AlphaFoldDB" id="A0AAD5ZPS3"/>
<dbReference type="PANTHER" id="PTHR45376">
    <property type="entry name" value="CHAPERONE DNAJ-DOMAIN SUPERFAMILY PROTEIN-RELATED"/>
    <property type="match status" value="1"/>
</dbReference>
<dbReference type="Gene3D" id="1.10.287.110">
    <property type="entry name" value="DnaJ domain"/>
    <property type="match status" value="1"/>
</dbReference>
<dbReference type="PROSITE" id="PS50076">
    <property type="entry name" value="DNAJ_2"/>
    <property type="match status" value="1"/>
</dbReference>
<evidence type="ECO:0000313" key="3">
    <source>
        <dbReference type="Proteomes" id="UP001210211"/>
    </source>
</evidence>
<protein>
    <recommendedName>
        <fullName evidence="1">J domain-containing protein</fullName>
    </recommendedName>
</protein>
<dbReference type="Proteomes" id="UP001210211">
    <property type="component" value="Unassembled WGS sequence"/>
</dbReference>
<evidence type="ECO:0000313" key="2">
    <source>
        <dbReference type="EMBL" id="KAJ3701624.1"/>
    </source>
</evidence>
<dbReference type="InterPro" id="IPR036869">
    <property type="entry name" value="J_dom_sf"/>
</dbReference>
<dbReference type="Pfam" id="PF00226">
    <property type="entry name" value="DnaJ"/>
    <property type="match status" value="1"/>
</dbReference>
<sequence>MDDCRISEYSGSRKSSRGFRSLIRCTAVLYPELSIVNLLLARNRMRSMAATWKNIARTIKPNSSPTRSDLLQYILPASFSSRSSKSHYTETLGSQDSSKVHVRVTIRQKRADAKSALKNLLFNGKPVQQGVQDQTQRQKKLKARHLNSMKEKRRRERGYERGNFTWTWGGESFTFPNSCPNGFEWRDNSDRHQNQNKKFLNESDVEDEGEERCNVSDLMIHRATLGLPHTGSLELDQIKSAFRSAALKWHPDKHEGPLKAIAGEKFKHCVDAYKALSLSLSKQQ</sequence>
<keyword evidence="3" id="KW-1185">Reference proteome</keyword>
<comment type="caution">
    <text evidence="2">The sequence shown here is derived from an EMBL/GenBank/DDBJ whole genome shotgun (WGS) entry which is preliminary data.</text>
</comment>
<feature type="domain" description="J" evidence="1">
    <location>
        <begin position="220"/>
        <end position="284"/>
    </location>
</feature>
<name>A0AAD5ZPS3_9POAL</name>
<accession>A0AAD5ZPS3</accession>
<dbReference type="SMART" id="SM00271">
    <property type="entry name" value="DnaJ"/>
    <property type="match status" value="1"/>
</dbReference>
<evidence type="ECO:0000259" key="1">
    <source>
        <dbReference type="PROSITE" id="PS50076"/>
    </source>
</evidence>
<dbReference type="GO" id="GO:0005783">
    <property type="term" value="C:endoplasmic reticulum"/>
    <property type="evidence" value="ECO:0007669"/>
    <property type="project" value="UniProtKB-ARBA"/>
</dbReference>
<dbReference type="EMBL" id="JAMRDG010000001">
    <property type="protein sequence ID" value="KAJ3701624.1"/>
    <property type="molecule type" value="Genomic_DNA"/>
</dbReference>
<reference evidence="2 3" key="1">
    <citation type="journal article" date="2022" name="Cell">
        <title>Repeat-based holocentromeres influence genome architecture and karyotype evolution.</title>
        <authorList>
            <person name="Hofstatter P.G."/>
            <person name="Thangavel G."/>
            <person name="Lux T."/>
            <person name="Neumann P."/>
            <person name="Vondrak T."/>
            <person name="Novak P."/>
            <person name="Zhang M."/>
            <person name="Costa L."/>
            <person name="Castellani M."/>
            <person name="Scott A."/>
            <person name="Toegelov H."/>
            <person name="Fuchs J."/>
            <person name="Mata-Sucre Y."/>
            <person name="Dias Y."/>
            <person name="Vanzela A.L.L."/>
            <person name="Huettel B."/>
            <person name="Almeida C.C.S."/>
            <person name="Simkova H."/>
            <person name="Souza G."/>
            <person name="Pedrosa-Harand A."/>
            <person name="Macas J."/>
            <person name="Mayer K.F.X."/>
            <person name="Houben A."/>
            <person name="Marques A."/>
        </authorList>
    </citation>
    <scope>NUCLEOTIDE SEQUENCE [LARGE SCALE GENOMIC DNA]</scope>
    <source>
        <strain evidence="2">RhyTen1mFocal</strain>
    </source>
</reference>
<dbReference type="SUPFAM" id="SSF46565">
    <property type="entry name" value="Chaperone J-domain"/>
    <property type="match status" value="1"/>
</dbReference>
<dbReference type="CDD" id="cd06257">
    <property type="entry name" value="DnaJ"/>
    <property type="match status" value="1"/>
</dbReference>
<proteinExistence type="predicted"/>
<organism evidence="2 3">
    <name type="scientific">Rhynchospora tenuis</name>
    <dbReference type="NCBI Taxonomy" id="198213"/>
    <lineage>
        <taxon>Eukaryota</taxon>
        <taxon>Viridiplantae</taxon>
        <taxon>Streptophyta</taxon>
        <taxon>Embryophyta</taxon>
        <taxon>Tracheophyta</taxon>
        <taxon>Spermatophyta</taxon>
        <taxon>Magnoliopsida</taxon>
        <taxon>Liliopsida</taxon>
        <taxon>Poales</taxon>
        <taxon>Cyperaceae</taxon>
        <taxon>Cyperoideae</taxon>
        <taxon>Rhynchosporeae</taxon>
        <taxon>Rhynchospora</taxon>
    </lineage>
</organism>